<proteinExistence type="predicted"/>
<dbReference type="NCBIfam" id="NF046040">
    <property type="entry name" value="RelB_antitoxin"/>
    <property type="match status" value="1"/>
</dbReference>
<gene>
    <name evidence="1" type="ORF">HNQ43_001261</name>
</gene>
<dbReference type="EMBL" id="JACHHD010000012">
    <property type="protein sequence ID" value="MBB5185208.1"/>
    <property type="molecule type" value="Genomic_DNA"/>
</dbReference>
<dbReference type="AlphaFoldDB" id="A0A7W8D3D8"/>
<accession>A0A7W8D3D8</accession>
<sequence>MSTSIRMTEREQELVKSYAKIHGISVGEAFKRALFEKIEDEFDIAEAELAYDEFSKDSKTYSLDEVKEMLKIG</sequence>
<dbReference type="RefSeq" id="WP_183375895.1">
    <property type="nucleotide sequence ID" value="NZ_JACHHD010000012.1"/>
</dbReference>
<comment type="caution">
    <text evidence="1">The sequence shown here is derived from an EMBL/GenBank/DDBJ whole genome shotgun (WGS) entry which is preliminary data.</text>
</comment>
<dbReference type="InterPro" id="IPR046257">
    <property type="entry name" value="DUF6290"/>
</dbReference>
<dbReference type="Proteomes" id="UP000521313">
    <property type="component" value="Unassembled WGS sequence"/>
</dbReference>
<reference evidence="1 2" key="1">
    <citation type="submission" date="2020-08" db="EMBL/GenBank/DDBJ databases">
        <title>Genomic Encyclopedia of Type Strains, Phase IV (KMG-IV): sequencing the most valuable type-strain genomes for metagenomic binning, comparative biology and taxonomic classification.</title>
        <authorList>
            <person name="Goeker M."/>
        </authorList>
    </citation>
    <scope>NUCLEOTIDE SEQUENCE [LARGE SCALE GENOMIC DNA]</scope>
    <source>
        <strain evidence="1 2">DSM 26963</strain>
    </source>
</reference>
<evidence type="ECO:0000313" key="2">
    <source>
        <dbReference type="Proteomes" id="UP000521313"/>
    </source>
</evidence>
<evidence type="ECO:0000313" key="1">
    <source>
        <dbReference type="EMBL" id="MBB5185208.1"/>
    </source>
</evidence>
<name>A0A7W8D3D8_9FIRM</name>
<organism evidence="1 2">
    <name type="scientific">Faecalicoccus acidiformans</name>
    <dbReference type="NCBI Taxonomy" id="915173"/>
    <lineage>
        <taxon>Bacteria</taxon>
        <taxon>Bacillati</taxon>
        <taxon>Bacillota</taxon>
        <taxon>Erysipelotrichia</taxon>
        <taxon>Erysipelotrichales</taxon>
        <taxon>Erysipelotrichaceae</taxon>
        <taxon>Faecalicoccus</taxon>
    </lineage>
</organism>
<dbReference type="Pfam" id="PF19807">
    <property type="entry name" value="DUF6290"/>
    <property type="match status" value="1"/>
</dbReference>
<protein>
    <submittedName>
        <fullName evidence="1">Stalled ribosome rescue protein Dom34</fullName>
    </submittedName>
</protein>